<reference evidence="1 2" key="1">
    <citation type="submission" date="2017-05" db="EMBL/GenBank/DDBJ databases">
        <authorList>
            <person name="Song R."/>
            <person name="Chenine A.L."/>
            <person name="Ruprecht R.M."/>
        </authorList>
    </citation>
    <scope>NUCLEOTIDE SEQUENCE [LARGE SCALE GENOMIC DNA]</scope>
    <source>
        <strain evidence="1 2">CECT 8663</strain>
    </source>
</reference>
<organism evidence="1 2">
    <name type="scientific">Pelagimonas varians</name>
    <dbReference type="NCBI Taxonomy" id="696760"/>
    <lineage>
        <taxon>Bacteria</taxon>
        <taxon>Pseudomonadati</taxon>
        <taxon>Pseudomonadota</taxon>
        <taxon>Alphaproteobacteria</taxon>
        <taxon>Rhodobacterales</taxon>
        <taxon>Roseobacteraceae</taxon>
        <taxon>Pelagimonas</taxon>
    </lineage>
</organism>
<evidence type="ECO:0008006" key="3">
    <source>
        <dbReference type="Google" id="ProtNLM"/>
    </source>
</evidence>
<dbReference type="Proteomes" id="UP000220836">
    <property type="component" value="Unassembled WGS sequence"/>
</dbReference>
<protein>
    <recommendedName>
        <fullName evidence="3">Sulfotransferase family protein</fullName>
    </recommendedName>
</protein>
<dbReference type="InterPro" id="IPR040632">
    <property type="entry name" value="Sulfotransfer_4"/>
</dbReference>
<dbReference type="PANTHER" id="PTHR36978">
    <property type="entry name" value="P-LOOP CONTAINING NUCLEOTIDE TRIPHOSPHATE HYDROLASE"/>
    <property type="match status" value="1"/>
</dbReference>
<dbReference type="SUPFAM" id="SSF52540">
    <property type="entry name" value="P-loop containing nucleoside triphosphate hydrolases"/>
    <property type="match status" value="1"/>
</dbReference>
<proteinExistence type="predicted"/>
<dbReference type="OrthoDB" id="9806624at2"/>
<evidence type="ECO:0000313" key="2">
    <source>
        <dbReference type="Proteomes" id="UP000220836"/>
    </source>
</evidence>
<evidence type="ECO:0000313" key="1">
    <source>
        <dbReference type="EMBL" id="SMX50144.1"/>
    </source>
</evidence>
<gene>
    <name evidence="1" type="ORF">PEV8663_04507</name>
</gene>
<dbReference type="Gene3D" id="3.40.50.300">
    <property type="entry name" value="P-loop containing nucleotide triphosphate hydrolases"/>
    <property type="match status" value="1"/>
</dbReference>
<dbReference type="AlphaFoldDB" id="A0A238L4Y7"/>
<dbReference type="Pfam" id="PF17784">
    <property type="entry name" value="Sulfotransfer_4"/>
    <property type="match status" value="1"/>
</dbReference>
<name>A0A238L4Y7_9RHOB</name>
<dbReference type="EMBL" id="FXYH01000027">
    <property type="protein sequence ID" value="SMX50144.1"/>
    <property type="molecule type" value="Genomic_DNA"/>
</dbReference>
<sequence length="211" mass="23737">MALKVIGSGFGRTGTKSLKDALETLGFGPCHHMHELLEYPDQVPTWQALANGDTRDWETVFNGYSSQVDWPGAHYWEQTVAAFPDAKVVHSVRPIEKWWASFDKTIGKLLERHKELDFPPLVRDILDMNSQFIGEATFGGNFRDRDTAIATFEKRTCDVRAAVPADRLLVFDVAEGWAPLCAFLQVAEPDIPFPHHNLRADFWEVLGGEPA</sequence>
<dbReference type="PANTHER" id="PTHR36978:SF4">
    <property type="entry name" value="P-LOOP CONTAINING NUCLEOSIDE TRIPHOSPHATE HYDROLASE PROTEIN"/>
    <property type="match status" value="1"/>
</dbReference>
<dbReference type="InterPro" id="IPR027417">
    <property type="entry name" value="P-loop_NTPase"/>
</dbReference>
<dbReference type="RefSeq" id="WP_097806912.1">
    <property type="nucleotide sequence ID" value="NZ_FXYH01000027.1"/>
</dbReference>
<keyword evidence="2" id="KW-1185">Reference proteome</keyword>
<accession>A0A238L4Y7</accession>